<name>A0A5E8GSI5_ROSAD</name>
<keyword evidence="1" id="KW-0732">Signal</keyword>
<accession>A0A5E8GSI5</accession>
<gene>
    <name evidence="2" type="ORF">SADFL11_PLAS17</name>
</gene>
<evidence type="ECO:0000313" key="3">
    <source>
        <dbReference type="Proteomes" id="UP000004703"/>
    </source>
</evidence>
<protein>
    <recommendedName>
        <fullName evidence="4">Holin</fullName>
    </recommendedName>
</protein>
<dbReference type="EMBL" id="ACCU02000003">
    <property type="protein sequence ID" value="EEE42845.1"/>
    <property type="molecule type" value="Genomic_DNA"/>
</dbReference>
<sequence length="59" mass="6105">MTWIVSNLDNIFIAVTAVIAAASAIAALTPTPKDDAVVAKVRKVVDVLALNVGNAKTDK</sequence>
<comment type="caution">
    <text evidence="2">The sequence shown here is derived from an EMBL/GenBank/DDBJ whole genome shotgun (WGS) entry which is preliminary data.</text>
</comment>
<proteinExistence type="predicted"/>
<evidence type="ECO:0000256" key="1">
    <source>
        <dbReference type="SAM" id="SignalP"/>
    </source>
</evidence>
<reference evidence="2 3" key="2">
    <citation type="submission" date="2013-04" db="EMBL/GenBank/DDBJ databases">
        <authorList>
            <person name="Fiebig A."/>
            <person name="Pradella S."/>
            <person name="Wagner-Doebler I."/>
        </authorList>
    </citation>
    <scope>NUCLEOTIDE SEQUENCE [LARGE SCALE GENOMIC DNA]</scope>
    <source>
        <strain evidence="3">DSM 17067 / NCIMB 14079 / DFL-11</strain>
    </source>
</reference>
<dbReference type="Proteomes" id="UP000004703">
    <property type="component" value="Chromosome"/>
</dbReference>
<reference evidence="2 3" key="1">
    <citation type="submission" date="2008-01" db="EMBL/GenBank/DDBJ databases">
        <authorList>
            <person name="Wagner-Dobler I."/>
            <person name="Ferriera S."/>
            <person name="Johnson J."/>
            <person name="Kravitz S."/>
            <person name="Beeson K."/>
            <person name="Sutton G."/>
            <person name="Rogers Y.-H."/>
            <person name="Friedman R."/>
            <person name="Frazier M."/>
            <person name="Venter J.C."/>
        </authorList>
    </citation>
    <scope>NUCLEOTIDE SEQUENCE [LARGE SCALE GENOMIC DNA]</scope>
    <source>
        <strain evidence="3">DSM 17067 / NCIMB 14079 / DFL-11</strain>
    </source>
</reference>
<evidence type="ECO:0008006" key="4">
    <source>
        <dbReference type="Google" id="ProtNLM"/>
    </source>
</evidence>
<organism evidence="2 3">
    <name type="scientific">Roseibium alexandrii (strain DSM 17067 / NCIMB 14079 / DFL-11)</name>
    <name type="common">Labrenzia alexandrii</name>
    <dbReference type="NCBI Taxonomy" id="244592"/>
    <lineage>
        <taxon>Bacteria</taxon>
        <taxon>Pseudomonadati</taxon>
        <taxon>Pseudomonadota</taxon>
        <taxon>Alphaproteobacteria</taxon>
        <taxon>Hyphomicrobiales</taxon>
        <taxon>Stappiaceae</taxon>
        <taxon>Roseibium</taxon>
    </lineage>
</organism>
<dbReference type="AlphaFoldDB" id="A0A5E8GSI5"/>
<evidence type="ECO:0000313" key="2">
    <source>
        <dbReference type="EMBL" id="EEE42845.1"/>
    </source>
</evidence>
<feature type="chain" id="PRO_5022881051" description="Holin" evidence="1">
    <location>
        <begin position="27"/>
        <end position="59"/>
    </location>
</feature>
<feature type="signal peptide" evidence="1">
    <location>
        <begin position="1"/>
        <end position="26"/>
    </location>
</feature>
<dbReference type="RefSeq" id="WP_008192086.1">
    <property type="nucleotide sequence ID" value="NZ_CM011002.1"/>
</dbReference>